<protein>
    <recommendedName>
        <fullName evidence="3">Transposase Tc1-like domain-containing protein</fullName>
    </recommendedName>
</protein>
<name>A0A8C9VFS6_SCLFO</name>
<dbReference type="AlphaFoldDB" id="A0A8C9VFS6"/>
<dbReference type="OrthoDB" id="3263820at2759"/>
<accession>A0A8C9VFS6</accession>
<reference evidence="1 2" key="1">
    <citation type="submission" date="2019-04" db="EMBL/GenBank/DDBJ databases">
        <authorList>
            <consortium name="Wellcome Sanger Institute Data Sharing"/>
        </authorList>
    </citation>
    <scope>NUCLEOTIDE SEQUENCE [LARGE SCALE GENOMIC DNA]</scope>
</reference>
<evidence type="ECO:0000313" key="1">
    <source>
        <dbReference type="Ensembl" id="ENSSFOP00015049266.1"/>
    </source>
</evidence>
<keyword evidence="2" id="KW-1185">Reference proteome</keyword>
<dbReference type="Proteomes" id="UP000694397">
    <property type="component" value="Chromosome 14"/>
</dbReference>
<evidence type="ECO:0008006" key="3">
    <source>
        <dbReference type="Google" id="ProtNLM"/>
    </source>
</evidence>
<organism evidence="1 2">
    <name type="scientific">Scleropages formosus</name>
    <name type="common">Asian bonytongue</name>
    <name type="synonym">Osteoglossum formosum</name>
    <dbReference type="NCBI Taxonomy" id="113540"/>
    <lineage>
        <taxon>Eukaryota</taxon>
        <taxon>Metazoa</taxon>
        <taxon>Chordata</taxon>
        <taxon>Craniata</taxon>
        <taxon>Vertebrata</taxon>
        <taxon>Euteleostomi</taxon>
        <taxon>Actinopterygii</taxon>
        <taxon>Neopterygii</taxon>
        <taxon>Teleostei</taxon>
        <taxon>Osteoglossocephala</taxon>
        <taxon>Osteoglossomorpha</taxon>
        <taxon>Osteoglossiformes</taxon>
        <taxon>Osteoglossidae</taxon>
        <taxon>Scleropages</taxon>
    </lineage>
</organism>
<dbReference type="Gene3D" id="3.30.420.10">
    <property type="entry name" value="Ribonuclease H-like superfamily/Ribonuclease H"/>
    <property type="match status" value="1"/>
</dbReference>
<reference evidence="1" key="2">
    <citation type="submission" date="2025-08" db="UniProtKB">
        <authorList>
            <consortium name="Ensembl"/>
        </authorList>
    </citation>
    <scope>IDENTIFICATION</scope>
</reference>
<dbReference type="GO" id="GO:0003676">
    <property type="term" value="F:nucleic acid binding"/>
    <property type="evidence" value="ECO:0007669"/>
    <property type="project" value="InterPro"/>
</dbReference>
<dbReference type="InterPro" id="IPR036397">
    <property type="entry name" value="RNaseH_sf"/>
</dbReference>
<proteinExistence type="predicted"/>
<sequence length="173" mass="19660">YTKGLFHRRSNGLTTYSLSFREIAKKAKVLVSTVSYTINKHLETGKNSGRPEAIRESQDKFLKVNSLCDGQLTGQQLQAQLNTAAGLTSQVAVRKLAWAMEHCHWTTEDWKKVLWTDESKFEMFGSSRRVFVCCSTIRIQSFLECLSLLSVSDDKYSSLNSPYGNEEIQHTIQ</sequence>
<reference evidence="1" key="3">
    <citation type="submission" date="2025-09" db="UniProtKB">
        <authorList>
            <consortium name="Ensembl"/>
        </authorList>
    </citation>
    <scope>IDENTIFICATION</scope>
</reference>
<dbReference type="GeneTree" id="ENSGT00940000176997"/>
<evidence type="ECO:0000313" key="2">
    <source>
        <dbReference type="Proteomes" id="UP000694397"/>
    </source>
</evidence>
<dbReference type="Ensembl" id="ENSSFOT00015040500.1">
    <property type="protein sequence ID" value="ENSSFOP00015049266.1"/>
    <property type="gene ID" value="ENSSFOG00015029779.1"/>
</dbReference>